<gene>
    <name evidence="1" type="ORF">MJO28_003861</name>
</gene>
<name>A0ACC0EMX9_9BASI</name>
<reference evidence="1 2" key="3">
    <citation type="journal article" date="2022" name="Microbiol. Spectr.">
        <title>Folding features and dynamics of 3D genome architecture in plant fungal pathogens.</title>
        <authorList>
            <person name="Xia C."/>
        </authorList>
    </citation>
    <scope>NUCLEOTIDE SEQUENCE [LARGE SCALE GENOMIC DNA]</scope>
    <source>
        <strain evidence="1 2">93-210</strain>
    </source>
</reference>
<dbReference type="EMBL" id="CM045868">
    <property type="protein sequence ID" value="KAI7956766.1"/>
    <property type="molecule type" value="Genomic_DNA"/>
</dbReference>
<evidence type="ECO:0000313" key="1">
    <source>
        <dbReference type="EMBL" id="KAI7956766.1"/>
    </source>
</evidence>
<dbReference type="Proteomes" id="UP001060170">
    <property type="component" value="Chromosome 4"/>
</dbReference>
<evidence type="ECO:0000313" key="2">
    <source>
        <dbReference type="Proteomes" id="UP001060170"/>
    </source>
</evidence>
<keyword evidence="2" id="KW-1185">Reference proteome</keyword>
<reference evidence="2" key="1">
    <citation type="journal article" date="2018" name="BMC Genomics">
        <title>Genomic insights into host adaptation between the wheat stripe rust pathogen (Puccinia striiformis f. sp. tritici) and the barley stripe rust pathogen (Puccinia striiformis f. sp. hordei).</title>
        <authorList>
            <person name="Xia C."/>
            <person name="Wang M."/>
            <person name="Yin C."/>
            <person name="Cornejo O.E."/>
            <person name="Hulbert S.H."/>
            <person name="Chen X."/>
        </authorList>
    </citation>
    <scope>NUCLEOTIDE SEQUENCE [LARGE SCALE GENOMIC DNA]</scope>
    <source>
        <strain evidence="2">93-210</strain>
    </source>
</reference>
<organism evidence="1 2">
    <name type="scientific">Puccinia striiformis f. sp. tritici</name>
    <dbReference type="NCBI Taxonomy" id="168172"/>
    <lineage>
        <taxon>Eukaryota</taxon>
        <taxon>Fungi</taxon>
        <taxon>Dikarya</taxon>
        <taxon>Basidiomycota</taxon>
        <taxon>Pucciniomycotina</taxon>
        <taxon>Pucciniomycetes</taxon>
        <taxon>Pucciniales</taxon>
        <taxon>Pucciniaceae</taxon>
        <taxon>Puccinia</taxon>
    </lineage>
</organism>
<reference evidence="2" key="2">
    <citation type="journal article" date="2018" name="Mol. Plant Microbe Interact.">
        <title>Genome sequence resources for the wheat stripe rust pathogen (Puccinia striiformis f. sp. tritici) and the barley stripe rust pathogen (Puccinia striiformis f. sp. hordei).</title>
        <authorList>
            <person name="Xia C."/>
            <person name="Wang M."/>
            <person name="Yin C."/>
            <person name="Cornejo O.E."/>
            <person name="Hulbert S.H."/>
            <person name="Chen X."/>
        </authorList>
    </citation>
    <scope>NUCLEOTIDE SEQUENCE [LARGE SCALE GENOMIC DNA]</scope>
    <source>
        <strain evidence="2">93-210</strain>
    </source>
</reference>
<proteinExistence type="predicted"/>
<comment type="caution">
    <text evidence="1">The sequence shown here is derived from an EMBL/GenBank/DDBJ whole genome shotgun (WGS) entry which is preliminary data.</text>
</comment>
<sequence length="92" mass="9992">MTGAHHWRCGEDGGILQVSAQVCGMCLNLEANSVGVTIFGSDHSKGDPVKQTGQIVDVSLLTQPLPAVTPDTIPNQKRWEDRTNKTKKLYCV</sequence>
<protein>
    <submittedName>
        <fullName evidence="1">Uncharacterized protein</fullName>
    </submittedName>
</protein>
<accession>A0ACC0EMX9</accession>